<dbReference type="InterPro" id="IPR020841">
    <property type="entry name" value="PKS_Beta-ketoAc_synthase_dom"/>
</dbReference>
<dbReference type="CDD" id="cd00833">
    <property type="entry name" value="PKS"/>
    <property type="match status" value="1"/>
</dbReference>
<dbReference type="RefSeq" id="XP_041228590.1">
    <property type="nucleotide sequence ID" value="XM_041374760.1"/>
</dbReference>
<dbReference type="GO" id="GO:0006633">
    <property type="term" value="P:fatty acid biosynthetic process"/>
    <property type="evidence" value="ECO:0007669"/>
    <property type="project" value="InterPro"/>
</dbReference>
<dbReference type="GO" id="GO:0004315">
    <property type="term" value="F:3-oxoacyl-[acyl-carrier-protein] synthase activity"/>
    <property type="evidence" value="ECO:0007669"/>
    <property type="project" value="InterPro"/>
</dbReference>
<dbReference type="PROSITE" id="PS52004">
    <property type="entry name" value="KS3_2"/>
    <property type="match status" value="1"/>
</dbReference>
<keyword evidence="2" id="KW-0597">Phosphoprotein</keyword>
<evidence type="ECO:0000313" key="6">
    <source>
        <dbReference type="Proteomes" id="UP001195769"/>
    </source>
</evidence>
<dbReference type="PANTHER" id="PTHR43775">
    <property type="entry name" value="FATTY ACID SYNTHASE"/>
    <property type="match status" value="1"/>
</dbReference>
<sequence length="294" mass="32291">VGISAELPSGPRGTSNLDYPSFFDFLMNECEAYEKIPGDRFNIDACGVNIDEVAATHGTFLKDLDLFDHIEFGISSKDARTMTIGTRKLIELSFLALLDSGIDYRGKNIGAYMASVAHDVWMISGEVGYTSRGSLAYFPSMIANRVSYHLDLRGPSIPTDTACSSSLSAFHLAVQAVRNGECDAALVGGCQFIDWLAYSQGGILAPDGKCKPFDASANGFSRGEGAVVVVIKPLDKALLDHDHIYATVRYLLMIHRLSFSFFTDSRYWHQFVRFTRSCKLPCSLCSERCNAESL</sequence>
<dbReference type="PROSITE" id="PS00606">
    <property type="entry name" value="KS3_1"/>
    <property type="match status" value="1"/>
</dbReference>
<dbReference type="Gene3D" id="3.40.47.10">
    <property type="match status" value="1"/>
</dbReference>
<reference evidence="5" key="1">
    <citation type="journal article" date="2020" name="New Phytol.">
        <title>Comparative genomics reveals dynamic genome evolution in host specialist ectomycorrhizal fungi.</title>
        <authorList>
            <person name="Lofgren L.A."/>
            <person name="Nguyen N.H."/>
            <person name="Vilgalys R."/>
            <person name="Ruytinx J."/>
            <person name="Liao H.L."/>
            <person name="Branco S."/>
            <person name="Kuo A."/>
            <person name="LaButti K."/>
            <person name="Lipzen A."/>
            <person name="Andreopoulos W."/>
            <person name="Pangilinan J."/>
            <person name="Riley R."/>
            <person name="Hundley H."/>
            <person name="Na H."/>
            <person name="Barry K."/>
            <person name="Grigoriev I.V."/>
            <person name="Stajich J.E."/>
            <person name="Kennedy P.G."/>
        </authorList>
    </citation>
    <scope>NUCLEOTIDE SEQUENCE</scope>
    <source>
        <strain evidence="5">FC203</strain>
    </source>
</reference>
<evidence type="ECO:0000256" key="1">
    <source>
        <dbReference type="ARBA" id="ARBA00022450"/>
    </source>
</evidence>
<comment type="caution">
    <text evidence="5">The sequence shown here is derived from an EMBL/GenBank/DDBJ whole genome shotgun (WGS) entry which is preliminary data.</text>
</comment>
<feature type="non-terminal residue" evidence="5">
    <location>
        <position position="1"/>
    </location>
</feature>
<evidence type="ECO:0000259" key="4">
    <source>
        <dbReference type="PROSITE" id="PS52004"/>
    </source>
</evidence>
<dbReference type="InterPro" id="IPR014030">
    <property type="entry name" value="Ketoacyl_synth_N"/>
</dbReference>
<protein>
    <submittedName>
        <fullName evidence="5">Thiolase-like protein</fullName>
    </submittedName>
</protein>
<dbReference type="AlphaFoldDB" id="A0AAD4HME2"/>
<name>A0AAD4HME2_9AGAM</name>
<keyword evidence="3" id="KW-0808">Transferase</keyword>
<gene>
    <name evidence="5" type="ORF">F5891DRAFT_947795</name>
</gene>
<evidence type="ECO:0000256" key="3">
    <source>
        <dbReference type="ARBA" id="ARBA00022679"/>
    </source>
</evidence>
<dbReference type="Pfam" id="PF00109">
    <property type="entry name" value="ketoacyl-synt"/>
    <property type="match status" value="1"/>
</dbReference>
<proteinExistence type="predicted"/>
<accession>A0AAD4HME2</accession>
<keyword evidence="1" id="KW-0596">Phosphopantetheine</keyword>
<dbReference type="EMBL" id="JABBWK010000014">
    <property type="protein sequence ID" value="KAG1903015.1"/>
    <property type="molecule type" value="Genomic_DNA"/>
</dbReference>
<dbReference type="PANTHER" id="PTHR43775:SF37">
    <property type="entry name" value="SI:DKEY-61P9.11"/>
    <property type="match status" value="1"/>
</dbReference>
<dbReference type="Proteomes" id="UP001195769">
    <property type="component" value="Unassembled WGS sequence"/>
</dbReference>
<evidence type="ECO:0000313" key="5">
    <source>
        <dbReference type="EMBL" id="KAG1903015.1"/>
    </source>
</evidence>
<dbReference type="GeneID" id="64669058"/>
<organism evidence="5 6">
    <name type="scientific">Suillus fuscotomentosus</name>
    <dbReference type="NCBI Taxonomy" id="1912939"/>
    <lineage>
        <taxon>Eukaryota</taxon>
        <taxon>Fungi</taxon>
        <taxon>Dikarya</taxon>
        <taxon>Basidiomycota</taxon>
        <taxon>Agaricomycotina</taxon>
        <taxon>Agaricomycetes</taxon>
        <taxon>Agaricomycetidae</taxon>
        <taxon>Boletales</taxon>
        <taxon>Suillineae</taxon>
        <taxon>Suillaceae</taxon>
        <taxon>Suillus</taxon>
    </lineage>
</organism>
<dbReference type="InterPro" id="IPR016039">
    <property type="entry name" value="Thiolase-like"/>
</dbReference>
<dbReference type="GO" id="GO:0004312">
    <property type="term" value="F:fatty acid synthase activity"/>
    <property type="evidence" value="ECO:0007669"/>
    <property type="project" value="TreeGrafter"/>
</dbReference>
<dbReference type="SMART" id="SM00825">
    <property type="entry name" value="PKS_KS"/>
    <property type="match status" value="1"/>
</dbReference>
<dbReference type="InterPro" id="IPR050091">
    <property type="entry name" value="PKS_NRPS_Biosynth_Enz"/>
</dbReference>
<evidence type="ECO:0000256" key="2">
    <source>
        <dbReference type="ARBA" id="ARBA00022553"/>
    </source>
</evidence>
<dbReference type="InterPro" id="IPR018201">
    <property type="entry name" value="Ketoacyl_synth_AS"/>
</dbReference>
<keyword evidence="6" id="KW-1185">Reference proteome</keyword>
<feature type="domain" description="Ketosynthase family 3 (KS3)" evidence="4">
    <location>
        <begin position="1"/>
        <end position="294"/>
    </location>
</feature>
<dbReference type="SUPFAM" id="SSF53901">
    <property type="entry name" value="Thiolase-like"/>
    <property type="match status" value="1"/>
</dbReference>